<dbReference type="GO" id="GO:0005886">
    <property type="term" value="C:plasma membrane"/>
    <property type="evidence" value="ECO:0007669"/>
    <property type="project" value="UniProtKB-SubCell"/>
</dbReference>
<dbReference type="Proteomes" id="UP000061362">
    <property type="component" value="Chromosome"/>
</dbReference>
<dbReference type="GO" id="GO:0055085">
    <property type="term" value="P:transmembrane transport"/>
    <property type="evidence" value="ECO:0007669"/>
    <property type="project" value="InterPro"/>
</dbReference>
<dbReference type="PROSITE" id="PS50928">
    <property type="entry name" value="ABC_TM1"/>
    <property type="match status" value="1"/>
</dbReference>
<evidence type="ECO:0000256" key="6">
    <source>
        <dbReference type="ARBA" id="ARBA00023136"/>
    </source>
</evidence>
<keyword evidence="5 7" id="KW-1133">Transmembrane helix</keyword>
<dbReference type="EMBL" id="CP012175">
    <property type="protein sequence ID" value="AKV81126.1"/>
    <property type="molecule type" value="Genomic_DNA"/>
</dbReference>
<feature type="transmembrane region" description="Helical" evidence="7">
    <location>
        <begin position="312"/>
        <end position="335"/>
    </location>
</feature>
<dbReference type="SUPFAM" id="SSF161098">
    <property type="entry name" value="MetI-like"/>
    <property type="match status" value="1"/>
</dbReference>
<evidence type="ECO:0000256" key="4">
    <source>
        <dbReference type="ARBA" id="ARBA00022692"/>
    </source>
</evidence>
<gene>
    <name evidence="9" type="ORF">HA72_1382</name>
    <name evidence="10" type="ORF">MsedA_1400</name>
    <name evidence="11" type="ORF">MsedB_1402</name>
    <name evidence="12" type="ORF">MsedC_1400</name>
    <name evidence="13" type="ORF">MsedD_1401</name>
    <name evidence="14" type="ORF">MsedE_1406</name>
</gene>
<dbReference type="GeneID" id="91755882"/>
<dbReference type="InterPro" id="IPR035906">
    <property type="entry name" value="MetI-like_sf"/>
</dbReference>
<evidence type="ECO:0000259" key="8">
    <source>
        <dbReference type="PROSITE" id="PS50928"/>
    </source>
</evidence>
<dbReference type="RefSeq" id="WP_012021327.1">
    <property type="nucleotide sequence ID" value="NZ_CP008822.1"/>
</dbReference>
<dbReference type="CDD" id="cd06261">
    <property type="entry name" value="TM_PBP2"/>
    <property type="match status" value="1"/>
</dbReference>
<evidence type="ECO:0000313" key="16">
    <source>
        <dbReference type="Proteomes" id="UP000056255"/>
    </source>
</evidence>
<reference evidence="17 18" key="2">
    <citation type="journal article" date="2015" name="Genome Announc.">
        <title>Complete Genome Sequences of Evolved Arsenate-Resistant Metallosphaera sedula Strains.</title>
        <authorList>
            <person name="Ai C."/>
            <person name="McCarthy S."/>
            <person name="Schackwitz W."/>
            <person name="Martin J."/>
            <person name="Lipzen A."/>
            <person name="Blum P."/>
        </authorList>
    </citation>
    <scope>NUCLEOTIDE SEQUENCE [LARGE SCALE GENOMIC DNA]</scope>
    <source>
        <strain evidence="12 18">ARS120-1</strain>
        <strain evidence="13 17">ARS120-2</strain>
        <strain evidence="10 20">ARS50-1</strain>
        <strain evidence="11 19">ARS50-2</strain>
    </source>
</reference>
<comment type="similarity">
    <text evidence="7">Belongs to the binding-protein-dependent transport system permease family.</text>
</comment>
<dbReference type="Proteomes" id="UP000029084">
    <property type="component" value="Chromosome"/>
</dbReference>
<dbReference type="Gene3D" id="1.10.3720.10">
    <property type="entry name" value="MetI-like"/>
    <property type="match status" value="1"/>
</dbReference>
<keyword evidence="2 7" id="KW-0813">Transport</keyword>
<protein>
    <submittedName>
        <fullName evidence="9">Binding-protein-dependent transport systems inner membrane component</fullName>
    </submittedName>
    <submittedName>
        <fullName evidence="10">Peptide ABC transporter permease</fullName>
    </submittedName>
</protein>
<dbReference type="EMBL" id="CP012173">
    <property type="protein sequence ID" value="AKV76629.1"/>
    <property type="molecule type" value="Genomic_DNA"/>
</dbReference>
<keyword evidence="3" id="KW-1003">Cell membrane</keyword>
<feature type="transmembrane region" description="Helical" evidence="7">
    <location>
        <begin position="246"/>
        <end position="265"/>
    </location>
</feature>
<evidence type="ECO:0000256" key="1">
    <source>
        <dbReference type="ARBA" id="ARBA00004651"/>
    </source>
</evidence>
<evidence type="ECO:0000313" key="19">
    <source>
        <dbReference type="Proteomes" id="UP000062475"/>
    </source>
</evidence>
<evidence type="ECO:0000313" key="11">
    <source>
        <dbReference type="EMBL" id="AKV76629.1"/>
    </source>
</evidence>
<evidence type="ECO:0000256" key="2">
    <source>
        <dbReference type="ARBA" id="ARBA00022448"/>
    </source>
</evidence>
<sequence precursor="true">MRARALVIISLILIVAGIYLSFLATESQYISLVSYGQGNCAVPPSDWQSQYWSVMNKGPPVATVILNGSKTLILRQVENVSLNSTSFYVYVIHGYVEELAPLSLPGILLVFVGSAMGFRGTVLLVQERAIGDLASSRGTGSLSGYVIKRFLSFLVSILIISVITAILEMLHGENLFRVILELLTFNFGLSQHYGLDVDSLLMSALPYTSLLSGISFSLSIYLGSFMAVRSVAQEGLLTKIVRRWKYIGNALASWVIALSLIYAFHLKVESGVNIVFPVVALFFPFIGTYANRLILPYGVNDAFKAKGLSRAVLVYRHMLGSASVVALSTISAAFVDMLVAEFLVESIFYWPGLGFLLREGAVYGDFKVVEGVLIFYSTIVLLSGLVGDIFYGYVDPRVRR</sequence>
<evidence type="ECO:0000313" key="15">
    <source>
        <dbReference type="Proteomes" id="UP000029084"/>
    </source>
</evidence>
<dbReference type="InterPro" id="IPR000515">
    <property type="entry name" value="MetI-like"/>
</dbReference>
<dbReference type="Proteomes" id="UP000062398">
    <property type="component" value="Chromosome"/>
</dbReference>
<dbReference type="Pfam" id="PF00528">
    <property type="entry name" value="BPD_transp_1"/>
    <property type="match status" value="1"/>
</dbReference>
<evidence type="ECO:0000313" key="10">
    <source>
        <dbReference type="EMBL" id="AKV74390.1"/>
    </source>
</evidence>
<dbReference type="EMBL" id="CP012174">
    <property type="protein sequence ID" value="AKV78881.1"/>
    <property type="molecule type" value="Genomic_DNA"/>
</dbReference>
<organism evidence="9 15">
    <name type="scientific">Metallosphaera sedula</name>
    <dbReference type="NCBI Taxonomy" id="43687"/>
    <lineage>
        <taxon>Archaea</taxon>
        <taxon>Thermoproteota</taxon>
        <taxon>Thermoprotei</taxon>
        <taxon>Sulfolobales</taxon>
        <taxon>Sulfolobaceae</taxon>
        <taxon>Metallosphaera</taxon>
    </lineage>
</organism>
<dbReference type="PANTHER" id="PTHR43163:SF6">
    <property type="entry name" value="DIPEPTIDE TRANSPORT SYSTEM PERMEASE PROTEIN DPPB-RELATED"/>
    <property type="match status" value="1"/>
</dbReference>
<dbReference type="Proteomes" id="UP000062475">
    <property type="component" value="Chromosome"/>
</dbReference>
<dbReference type="PANTHER" id="PTHR43163">
    <property type="entry name" value="DIPEPTIDE TRANSPORT SYSTEM PERMEASE PROTEIN DPPB-RELATED"/>
    <property type="match status" value="1"/>
</dbReference>
<proteinExistence type="inferred from homology"/>
<dbReference type="OrthoDB" id="44105at2157"/>
<dbReference type="EMBL" id="CP012172">
    <property type="protein sequence ID" value="AKV74390.1"/>
    <property type="molecule type" value="Genomic_DNA"/>
</dbReference>
<feature type="domain" description="ABC transmembrane type-1" evidence="8">
    <location>
        <begin position="205"/>
        <end position="391"/>
    </location>
</feature>
<comment type="subcellular location">
    <subcellularLocation>
        <location evidence="1 7">Cell membrane</location>
        <topology evidence="1 7">Multi-pass membrane protein</topology>
    </subcellularLocation>
</comment>
<dbReference type="EMBL" id="CP008822">
    <property type="protein sequence ID" value="AIM27524.1"/>
    <property type="molecule type" value="Genomic_DNA"/>
</dbReference>
<name>A0A088E513_9CREN</name>
<feature type="transmembrane region" description="Helical" evidence="7">
    <location>
        <begin position="146"/>
        <end position="167"/>
    </location>
</feature>
<evidence type="ECO:0000256" key="5">
    <source>
        <dbReference type="ARBA" id="ARBA00022989"/>
    </source>
</evidence>
<feature type="transmembrane region" description="Helical" evidence="7">
    <location>
        <begin position="271"/>
        <end position="291"/>
    </location>
</feature>
<keyword evidence="4 7" id="KW-0812">Transmembrane</keyword>
<dbReference type="Proteomes" id="UP000068832">
    <property type="component" value="Chromosome"/>
</dbReference>
<evidence type="ECO:0000313" key="14">
    <source>
        <dbReference type="EMBL" id="AKV83364.1"/>
    </source>
</evidence>
<evidence type="ECO:0000313" key="18">
    <source>
        <dbReference type="Proteomes" id="UP000062398"/>
    </source>
</evidence>
<feature type="transmembrane region" description="Helical" evidence="7">
    <location>
        <begin position="5"/>
        <end position="24"/>
    </location>
</feature>
<dbReference type="AlphaFoldDB" id="A0A088E513"/>
<keyword evidence="6 7" id="KW-0472">Membrane</keyword>
<reference evidence="9 15" key="1">
    <citation type="journal article" date="2014" name="J. Bacteriol.">
        <title>Role of an Archaeal PitA Transporter in the Copper and Arsenic Resistance of Metallosphaera sedula, an Extreme Thermoacidophile.</title>
        <authorList>
            <person name="McCarthy S."/>
            <person name="Ai C."/>
            <person name="Wheaton G."/>
            <person name="Tevatia R."/>
            <person name="Eckrich V."/>
            <person name="Kelly R."/>
            <person name="Blum P."/>
        </authorList>
    </citation>
    <scope>NUCLEOTIDE SEQUENCE [LARGE SCALE GENOMIC DNA]</scope>
    <source>
        <strain evidence="9 15">CuR1</strain>
    </source>
</reference>
<evidence type="ECO:0000313" key="20">
    <source>
        <dbReference type="Proteomes" id="UP000068832"/>
    </source>
</evidence>
<evidence type="ECO:0000313" key="13">
    <source>
        <dbReference type="EMBL" id="AKV81126.1"/>
    </source>
</evidence>
<dbReference type="Proteomes" id="UP000056255">
    <property type="component" value="Chromosome"/>
</dbReference>
<dbReference type="OMA" id="VESIFYW"/>
<evidence type="ECO:0000256" key="3">
    <source>
        <dbReference type="ARBA" id="ARBA00022475"/>
    </source>
</evidence>
<evidence type="ECO:0000313" key="9">
    <source>
        <dbReference type="EMBL" id="AIM27524.1"/>
    </source>
</evidence>
<feature type="transmembrane region" description="Helical" evidence="7">
    <location>
        <begin position="204"/>
        <end position="225"/>
    </location>
</feature>
<reference evidence="14 16" key="3">
    <citation type="submission" date="2015-07" db="EMBL/GenBank/DDBJ databases">
        <title>Physiological, transcriptional responses and genome re-sequencing of acid resistant extremely thermoacidophilic Metallosphaera sedula SARC-M1.</title>
        <authorList>
            <person name="Ai C."/>
            <person name="McCarthy S."/>
            <person name="Eckrich V."/>
            <person name="Rudrappa D."/>
            <person name="Qiu G."/>
            <person name="Blum P."/>
        </authorList>
    </citation>
    <scope>NUCLEOTIDE SEQUENCE [LARGE SCALE GENOMIC DNA]</scope>
    <source>
        <strain evidence="14 16">SARC-M1</strain>
    </source>
</reference>
<accession>A0A088E513</accession>
<evidence type="ECO:0000256" key="7">
    <source>
        <dbReference type="RuleBase" id="RU363032"/>
    </source>
</evidence>
<feature type="transmembrane region" description="Helical" evidence="7">
    <location>
        <begin position="373"/>
        <end position="394"/>
    </location>
</feature>
<feature type="transmembrane region" description="Helical" evidence="7">
    <location>
        <begin position="104"/>
        <end position="125"/>
    </location>
</feature>
<evidence type="ECO:0000313" key="12">
    <source>
        <dbReference type="EMBL" id="AKV78881.1"/>
    </source>
</evidence>
<dbReference type="EMBL" id="CP012176">
    <property type="protein sequence ID" value="AKV83364.1"/>
    <property type="molecule type" value="Genomic_DNA"/>
</dbReference>
<dbReference type="PATRIC" id="fig|43687.5.peg.1503"/>
<evidence type="ECO:0000313" key="17">
    <source>
        <dbReference type="Proteomes" id="UP000061362"/>
    </source>
</evidence>